<dbReference type="EMBL" id="BAABBA010000011">
    <property type="protein sequence ID" value="GAA4288058.1"/>
    <property type="molecule type" value="Genomic_DNA"/>
</dbReference>
<keyword evidence="5" id="KW-1185">Reference proteome</keyword>
<protein>
    <recommendedName>
        <fullName evidence="3">Dienelactone hydrolase domain-containing protein</fullName>
    </recommendedName>
</protein>
<reference evidence="5" key="1">
    <citation type="journal article" date="2019" name="Int. J. Syst. Evol. Microbiol.">
        <title>The Global Catalogue of Microorganisms (GCM) 10K type strain sequencing project: providing services to taxonomists for standard genome sequencing and annotation.</title>
        <authorList>
            <consortium name="The Broad Institute Genomics Platform"/>
            <consortium name="The Broad Institute Genome Sequencing Center for Infectious Disease"/>
            <person name="Wu L."/>
            <person name="Ma J."/>
        </authorList>
    </citation>
    <scope>NUCLEOTIDE SEQUENCE [LARGE SCALE GENOMIC DNA]</scope>
    <source>
        <strain evidence="5">JCM 17459</strain>
    </source>
</reference>
<dbReference type="PANTHER" id="PTHR22946:SF9">
    <property type="entry name" value="POLYKETIDE TRANSFERASE AF380"/>
    <property type="match status" value="1"/>
</dbReference>
<dbReference type="SUPFAM" id="SSF53474">
    <property type="entry name" value="alpha/beta-Hydrolases"/>
    <property type="match status" value="1"/>
</dbReference>
<comment type="similarity">
    <text evidence="1">Belongs to the AB hydrolase superfamily.</text>
</comment>
<dbReference type="InterPro" id="IPR029058">
    <property type="entry name" value="AB_hydrolase_fold"/>
</dbReference>
<organism evidence="4 5">
    <name type="scientific">Georgenia daeguensis</name>
    <dbReference type="NCBI Taxonomy" id="908355"/>
    <lineage>
        <taxon>Bacteria</taxon>
        <taxon>Bacillati</taxon>
        <taxon>Actinomycetota</taxon>
        <taxon>Actinomycetes</taxon>
        <taxon>Micrococcales</taxon>
        <taxon>Bogoriellaceae</taxon>
        <taxon>Georgenia</taxon>
    </lineage>
</organism>
<comment type="caution">
    <text evidence="4">The sequence shown here is derived from an EMBL/GenBank/DDBJ whole genome shotgun (WGS) entry which is preliminary data.</text>
</comment>
<sequence length="348" mass="36128">MVCDASLVDEVREWWVDRLGVDGRRDVPWRPGPERAAGKPLDPRWTEQEVTLGAPGDELTCVIVRPSEADGAVARPALGPAPARRPAVVVPFYDVESVLGRPSPRPTTPGALHAFAAPLVEAGLVVMVVPWWFETVAGTDAPADLDGRYGPAAARHAATRADTPLGRSVSDVIAAVDHLRTLDDVDPGRIGLLGHSLGGKLTLVTAALDPRVAAAAAHEPGVGFAHSNWAAPWYLGEHVPKDRDLDELLGLVAPRPFLLVGGGSSDGAHNRDLLAQAAARWGEGGGLDVLTHDGGHPVPPHVLAACVAWLAGHLAGPGADTGGTPRPEQLVSTLPGAGTTAGGRAWHA</sequence>
<evidence type="ECO:0000256" key="2">
    <source>
        <dbReference type="ARBA" id="ARBA00022801"/>
    </source>
</evidence>
<dbReference type="InterPro" id="IPR050261">
    <property type="entry name" value="FrsA_esterase"/>
</dbReference>
<dbReference type="InterPro" id="IPR002925">
    <property type="entry name" value="Dienelactn_hydro"/>
</dbReference>
<evidence type="ECO:0000256" key="1">
    <source>
        <dbReference type="ARBA" id="ARBA00008645"/>
    </source>
</evidence>
<gene>
    <name evidence="4" type="ORF">GCM10022262_24180</name>
</gene>
<evidence type="ECO:0000313" key="4">
    <source>
        <dbReference type="EMBL" id="GAA4288058.1"/>
    </source>
</evidence>
<accession>A0ABP8EWB6</accession>
<evidence type="ECO:0000313" key="5">
    <source>
        <dbReference type="Proteomes" id="UP001499841"/>
    </source>
</evidence>
<dbReference type="Proteomes" id="UP001499841">
    <property type="component" value="Unassembled WGS sequence"/>
</dbReference>
<feature type="domain" description="Dienelactone hydrolase" evidence="3">
    <location>
        <begin position="151"/>
        <end position="218"/>
    </location>
</feature>
<proteinExistence type="inferred from homology"/>
<evidence type="ECO:0000259" key="3">
    <source>
        <dbReference type="Pfam" id="PF01738"/>
    </source>
</evidence>
<dbReference type="Pfam" id="PF01738">
    <property type="entry name" value="DLH"/>
    <property type="match status" value="1"/>
</dbReference>
<name>A0ABP8EWB6_9MICO</name>
<dbReference type="Gene3D" id="3.40.50.1820">
    <property type="entry name" value="alpha/beta hydrolase"/>
    <property type="match status" value="1"/>
</dbReference>
<keyword evidence="2" id="KW-0378">Hydrolase</keyword>
<dbReference type="PANTHER" id="PTHR22946">
    <property type="entry name" value="DIENELACTONE HYDROLASE DOMAIN-CONTAINING PROTEIN-RELATED"/>
    <property type="match status" value="1"/>
</dbReference>